<feature type="region of interest" description="Disordered" evidence="1">
    <location>
        <begin position="53"/>
        <end position="99"/>
    </location>
</feature>
<gene>
    <name evidence="2" type="ORF">GLX27_000801</name>
</gene>
<evidence type="ECO:0008006" key="4">
    <source>
        <dbReference type="Google" id="ProtNLM"/>
    </source>
</evidence>
<protein>
    <recommendedName>
        <fullName evidence="4">Non-classical export protein 1</fullName>
    </recommendedName>
</protein>
<reference evidence="2 3" key="1">
    <citation type="journal article" date="2020" name="Elife">
        <title>Loss of centromere function drives karyotype evolution in closely related Malassezia species.</title>
        <authorList>
            <person name="Sankaranarayanan S.R."/>
            <person name="Ianiri G."/>
            <person name="Coelho M.A."/>
            <person name="Reza M.H."/>
            <person name="Thimmappa B.C."/>
            <person name="Ganguly P."/>
            <person name="Vadnala R.N."/>
            <person name="Sun S."/>
            <person name="Siddharthan R."/>
            <person name="Tellgren-Roth C."/>
            <person name="Dawson T.L."/>
            <person name="Heitman J."/>
            <person name="Sanyal K."/>
        </authorList>
    </citation>
    <scope>NUCLEOTIDE SEQUENCE [LARGE SCALE GENOMIC DNA]</scope>
    <source>
        <strain evidence="2">CBS14141</strain>
    </source>
</reference>
<feature type="compositionally biased region" description="Low complexity" evidence="1">
    <location>
        <begin position="60"/>
        <end position="74"/>
    </location>
</feature>
<dbReference type="InterPro" id="IPR024242">
    <property type="entry name" value="NCE101"/>
</dbReference>
<evidence type="ECO:0000256" key="1">
    <source>
        <dbReference type="SAM" id="MobiDB-lite"/>
    </source>
</evidence>
<name>A0ABY8EKQ1_MALFU</name>
<dbReference type="PANTHER" id="PTHR28011:SF1">
    <property type="entry name" value="NON-CLASSICAL EXPORT PROTEIN 1"/>
    <property type="match status" value="1"/>
</dbReference>
<evidence type="ECO:0000313" key="2">
    <source>
        <dbReference type="EMBL" id="WFD46171.1"/>
    </source>
</evidence>
<dbReference type="Proteomes" id="UP000818624">
    <property type="component" value="Chromosome 1"/>
</dbReference>
<sequence>MVQYLIGRIADPVFGVATGIAAYAMWERDPRNAHDHGPGNRLWDLVQRRFQGAPAPAAPPVSRTATPAAPAAVVQSDVPAQTHALPSVPPADQLPRRLI</sequence>
<proteinExistence type="predicted"/>
<dbReference type="EMBL" id="CP046234">
    <property type="protein sequence ID" value="WFD46171.1"/>
    <property type="molecule type" value="Genomic_DNA"/>
</dbReference>
<dbReference type="Pfam" id="PF11654">
    <property type="entry name" value="NCE101"/>
    <property type="match status" value="1"/>
</dbReference>
<dbReference type="PANTHER" id="PTHR28011">
    <property type="entry name" value="NON-CLASSICAL EXPORT PROTEIN 1"/>
    <property type="match status" value="1"/>
</dbReference>
<organism evidence="2 3">
    <name type="scientific">Malassezia furfur</name>
    <name type="common">Pityriasis versicolor infection agent</name>
    <name type="synonym">Pityrosporum furfur</name>
    <dbReference type="NCBI Taxonomy" id="55194"/>
    <lineage>
        <taxon>Eukaryota</taxon>
        <taxon>Fungi</taxon>
        <taxon>Dikarya</taxon>
        <taxon>Basidiomycota</taxon>
        <taxon>Ustilaginomycotina</taxon>
        <taxon>Malasseziomycetes</taxon>
        <taxon>Malasseziales</taxon>
        <taxon>Malasseziaceae</taxon>
        <taxon>Malassezia</taxon>
    </lineage>
</organism>
<accession>A0ABY8EKQ1</accession>
<evidence type="ECO:0000313" key="3">
    <source>
        <dbReference type="Proteomes" id="UP000818624"/>
    </source>
</evidence>
<keyword evidence="3" id="KW-1185">Reference proteome</keyword>